<evidence type="ECO:0000259" key="2">
    <source>
        <dbReference type="Pfam" id="PF07786"/>
    </source>
</evidence>
<feature type="transmembrane region" description="Helical" evidence="1">
    <location>
        <begin position="7"/>
        <end position="28"/>
    </location>
</feature>
<proteinExistence type="predicted"/>
<dbReference type="Proteomes" id="UP001597322">
    <property type="component" value="Unassembled WGS sequence"/>
</dbReference>
<feature type="transmembrane region" description="Helical" evidence="1">
    <location>
        <begin position="48"/>
        <end position="70"/>
    </location>
</feature>
<comment type="caution">
    <text evidence="3">The sequence shown here is derived from an EMBL/GenBank/DDBJ whole genome shotgun (WGS) entry which is preliminary data.</text>
</comment>
<dbReference type="RefSeq" id="WP_377396571.1">
    <property type="nucleotide sequence ID" value="NZ_JBHUEQ010000003.1"/>
</dbReference>
<dbReference type="Pfam" id="PF07786">
    <property type="entry name" value="HGSNAT_cat"/>
    <property type="match status" value="1"/>
</dbReference>
<keyword evidence="4" id="KW-1185">Reference proteome</keyword>
<feature type="domain" description="Heparan-alpha-glucosaminide N-acetyltransferase catalytic" evidence="2">
    <location>
        <begin position="6"/>
        <end position="233"/>
    </location>
</feature>
<accession>A0ABW4LYP7</accession>
<keyword evidence="1" id="KW-0472">Membrane</keyword>
<feature type="transmembrane region" description="Helical" evidence="1">
    <location>
        <begin position="178"/>
        <end position="198"/>
    </location>
</feature>
<keyword evidence="1" id="KW-1133">Transmembrane helix</keyword>
<gene>
    <name evidence="3" type="ORF">ACFSE1_02405</name>
</gene>
<dbReference type="InterPro" id="IPR012429">
    <property type="entry name" value="HGSNAT_cat"/>
</dbReference>
<feature type="transmembrane region" description="Helical" evidence="1">
    <location>
        <begin position="225"/>
        <end position="246"/>
    </location>
</feature>
<evidence type="ECO:0000313" key="4">
    <source>
        <dbReference type="Proteomes" id="UP001597322"/>
    </source>
</evidence>
<organism evidence="3 4">
    <name type="scientific">Rhizobium helianthi</name>
    <dbReference type="NCBI Taxonomy" id="1132695"/>
    <lineage>
        <taxon>Bacteria</taxon>
        <taxon>Pseudomonadati</taxon>
        <taxon>Pseudomonadota</taxon>
        <taxon>Alphaproteobacteria</taxon>
        <taxon>Hyphomicrobiales</taxon>
        <taxon>Rhizobiaceae</taxon>
        <taxon>Rhizobium/Agrobacterium group</taxon>
        <taxon>Rhizobium</taxon>
    </lineage>
</organism>
<feature type="transmembrane region" description="Helical" evidence="1">
    <location>
        <begin position="105"/>
        <end position="126"/>
    </location>
</feature>
<evidence type="ECO:0000313" key="3">
    <source>
        <dbReference type="EMBL" id="MFD1744303.1"/>
    </source>
</evidence>
<feature type="transmembrane region" description="Helical" evidence="1">
    <location>
        <begin position="133"/>
        <end position="158"/>
    </location>
</feature>
<evidence type="ECO:0000256" key="1">
    <source>
        <dbReference type="SAM" id="Phobius"/>
    </source>
</evidence>
<reference evidence="4" key="1">
    <citation type="journal article" date="2019" name="Int. J. Syst. Evol. Microbiol.">
        <title>The Global Catalogue of Microorganisms (GCM) 10K type strain sequencing project: providing services to taxonomists for standard genome sequencing and annotation.</title>
        <authorList>
            <consortium name="The Broad Institute Genomics Platform"/>
            <consortium name="The Broad Institute Genome Sequencing Center for Infectious Disease"/>
            <person name="Wu L."/>
            <person name="Ma J."/>
        </authorList>
    </citation>
    <scope>NUCLEOTIDE SEQUENCE [LARGE SCALE GENOMIC DNA]</scope>
    <source>
        <strain evidence="4">CG52</strain>
    </source>
</reference>
<sequence length="320" mass="35143">MLRTPRILLIDTLRGIALIAMASYHFTWDLQFFGYLEAGTATQGLWKLYARCIATSFLFLVGVSLVLAHTPDIRWHSFSKRLGMVAAAALIISVGSYLALPNEWIFFGILHNITVSSLIALAFLRLPPLITGFVALIILGAMVLTNWVMPGILSHPVFDSRWLAWIGFAQTMPRSNDYVPLFPWLAAVLAGVSIAGFLRQNGSFARLAALQQKPNILTRAGQHSLIFYLVHQPVLIGIVYLASLVIPPPALDLVQDYKNSCTPACMGQANDAGLCERFCGCTAQELSNQSLLTPMYRGQINPNSDERVQTIVQQCSAPAP</sequence>
<protein>
    <submittedName>
        <fullName evidence="3">DUF1624 domain-containing protein</fullName>
    </submittedName>
</protein>
<keyword evidence="1" id="KW-0812">Transmembrane</keyword>
<feature type="transmembrane region" description="Helical" evidence="1">
    <location>
        <begin position="82"/>
        <end position="99"/>
    </location>
</feature>
<dbReference type="EMBL" id="JBHUEQ010000003">
    <property type="protein sequence ID" value="MFD1744303.1"/>
    <property type="molecule type" value="Genomic_DNA"/>
</dbReference>
<name>A0ABW4LYP7_9HYPH</name>